<evidence type="ECO:0000313" key="12">
    <source>
        <dbReference type="EMBL" id="ERJ11944.1"/>
    </source>
</evidence>
<dbReference type="PANTHER" id="PTHR14269:SF61">
    <property type="entry name" value="CDP-DIACYLGLYCEROL--SERINE O-PHOSPHATIDYLTRANSFERASE"/>
    <property type="match status" value="1"/>
</dbReference>
<dbReference type="OrthoDB" id="9777147at2"/>
<gene>
    <name evidence="12" type="primary">pssA</name>
    <name evidence="12" type="ORF">HLPCO_001858</name>
</gene>
<evidence type="ECO:0000256" key="10">
    <source>
        <dbReference type="ARBA" id="ARBA00023264"/>
    </source>
</evidence>
<dbReference type="InterPro" id="IPR050324">
    <property type="entry name" value="CDP-alcohol_PTase-I"/>
</dbReference>
<evidence type="ECO:0000256" key="11">
    <source>
        <dbReference type="SAM" id="Phobius"/>
    </source>
</evidence>
<keyword evidence="3" id="KW-0444">Lipid biosynthesis</keyword>
<evidence type="ECO:0000256" key="3">
    <source>
        <dbReference type="ARBA" id="ARBA00022516"/>
    </source>
</evidence>
<evidence type="ECO:0000256" key="5">
    <source>
        <dbReference type="ARBA" id="ARBA00022692"/>
    </source>
</evidence>
<dbReference type="PANTHER" id="PTHR14269">
    <property type="entry name" value="CDP-DIACYLGLYCEROL--GLYCEROL-3-PHOSPHATE 3-PHOSPHATIDYLTRANSFERASE-RELATED"/>
    <property type="match status" value="1"/>
</dbReference>
<dbReference type="GO" id="GO:0008654">
    <property type="term" value="P:phospholipid biosynthetic process"/>
    <property type="evidence" value="ECO:0007669"/>
    <property type="project" value="UniProtKB-KW"/>
</dbReference>
<dbReference type="STRING" id="1033810.HLPCO_001858"/>
<keyword evidence="6 11" id="KW-1133">Transmembrane helix</keyword>
<proteinExistence type="inferred from homology"/>
<dbReference type="GO" id="GO:0016020">
    <property type="term" value="C:membrane"/>
    <property type="evidence" value="ECO:0007669"/>
    <property type="project" value="UniProtKB-SubCell"/>
</dbReference>
<sequence>MSAKQWLYANLANAITIVNLISGICAIILIMDDQLKAACIFILIGMVADGLDGKVAYLLNTSSEIGKQLDSLCDVITFGLAPSLLIYKFYFVDIGIVAISVSCIFVVASVVRLARYNVMEASDHFKGLPITIAGGFLISLVLVDRSINDYMVMIIVSLLAILMVSSITYNNFKQCIKHLNPKIVAVLLLFIVLGGSLFRGKWLIALLFVYIIHGIVITVFNKMMILLNQVKNYKV</sequence>
<feature type="transmembrane region" description="Helical" evidence="11">
    <location>
        <begin position="204"/>
        <end position="227"/>
    </location>
</feature>
<comment type="subcellular location">
    <subcellularLocation>
        <location evidence="1">Membrane</location>
        <topology evidence="1">Multi-pass membrane protein</topology>
    </subcellularLocation>
</comment>
<reference evidence="12 13" key="2">
    <citation type="journal article" date="2013" name="PLoS ONE">
        <title>INDIGO - INtegrated Data Warehouse of MIcrobial GenOmes with Examples from the Red Sea Extremophiles.</title>
        <authorList>
            <person name="Alam I."/>
            <person name="Antunes A."/>
            <person name="Kamau A.A."/>
            <person name="Ba Alawi W."/>
            <person name="Kalkatawi M."/>
            <person name="Stingl U."/>
            <person name="Bajic V.B."/>
        </authorList>
    </citation>
    <scope>NUCLEOTIDE SEQUENCE [LARGE SCALE GENOMIC DNA]</scope>
    <source>
        <strain evidence="12 13">SSD-17B</strain>
    </source>
</reference>
<feature type="transmembrane region" description="Helical" evidence="11">
    <location>
        <begin position="150"/>
        <end position="172"/>
    </location>
</feature>
<dbReference type="AlphaFoldDB" id="U2FL64"/>
<comment type="caution">
    <text evidence="12">The sequence shown here is derived from an EMBL/GenBank/DDBJ whole genome shotgun (WGS) entry which is preliminary data.</text>
</comment>
<evidence type="ECO:0000256" key="9">
    <source>
        <dbReference type="ARBA" id="ARBA00023209"/>
    </source>
</evidence>
<dbReference type="EMBL" id="AFNU02000006">
    <property type="protein sequence ID" value="ERJ11944.1"/>
    <property type="molecule type" value="Genomic_DNA"/>
</dbReference>
<keyword evidence="9" id="KW-0594">Phospholipid biosynthesis</keyword>
<dbReference type="InParanoid" id="U2FL64"/>
<dbReference type="RefSeq" id="WP_008827158.1">
    <property type="nucleotide sequence ID" value="NZ_AFNU02000006.1"/>
</dbReference>
<dbReference type="Pfam" id="PF01066">
    <property type="entry name" value="CDP-OH_P_transf"/>
    <property type="match status" value="1"/>
</dbReference>
<keyword evidence="4 12" id="KW-0808">Transferase</keyword>
<feature type="transmembrane region" description="Helical" evidence="11">
    <location>
        <begin position="125"/>
        <end position="144"/>
    </location>
</feature>
<feature type="transmembrane region" description="Helical" evidence="11">
    <location>
        <begin position="6"/>
        <end position="30"/>
    </location>
</feature>
<evidence type="ECO:0000256" key="2">
    <source>
        <dbReference type="ARBA" id="ARBA00010441"/>
    </source>
</evidence>
<name>U2FL64_9MOLU</name>
<keyword evidence="7" id="KW-0443">Lipid metabolism</keyword>
<keyword evidence="5 11" id="KW-0812">Transmembrane</keyword>
<keyword evidence="10" id="KW-1208">Phospholipid metabolism</keyword>
<keyword evidence="13" id="KW-1185">Reference proteome</keyword>
<evidence type="ECO:0000256" key="7">
    <source>
        <dbReference type="ARBA" id="ARBA00023098"/>
    </source>
</evidence>
<comment type="similarity">
    <text evidence="2">Belongs to the CDP-alcohol phosphatidyltransferase class-I family.</text>
</comment>
<organism evidence="12 13">
    <name type="scientific">Haloplasma contractile SSD-17B</name>
    <dbReference type="NCBI Taxonomy" id="1033810"/>
    <lineage>
        <taxon>Bacteria</taxon>
        <taxon>Bacillati</taxon>
        <taxon>Mycoplasmatota</taxon>
        <taxon>Mollicutes</taxon>
        <taxon>Haloplasmatales</taxon>
        <taxon>Haloplasmataceae</taxon>
        <taxon>Haloplasma</taxon>
    </lineage>
</organism>
<keyword evidence="8 11" id="KW-0472">Membrane</keyword>
<dbReference type="GO" id="GO:0003882">
    <property type="term" value="F:CDP-diacylglycerol-serine O-phosphatidyltransferase activity"/>
    <property type="evidence" value="ECO:0007669"/>
    <property type="project" value="UniProtKB-EC"/>
</dbReference>
<accession>U2FL64</accession>
<dbReference type="InterPro" id="IPR004533">
    <property type="entry name" value="CDP-diaglyc--ser_O-PTrfase"/>
</dbReference>
<protein>
    <submittedName>
        <fullName evidence="12">Phosphatidylserine synthase protein</fullName>
        <ecNumber evidence="12">2.7.8.8</ecNumber>
    </submittedName>
</protein>
<dbReference type="InterPro" id="IPR000462">
    <property type="entry name" value="CDP-OH_P_trans"/>
</dbReference>
<feature type="transmembrane region" description="Helical" evidence="11">
    <location>
        <begin position="179"/>
        <end position="198"/>
    </location>
</feature>
<reference evidence="12 13" key="1">
    <citation type="journal article" date="2011" name="J. Bacteriol.">
        <title>Genome sequence of Haloplasma contractile, an unusual contractile bacterium from a deep-sea anoxic brine lake.</title>
        <authorList>
            <person name="Antunes A."/>
            <person name="Alam I."/>
            <person name="El Dorry H."/>
            <person name="Siam R."/>
            <person name="Robertson A."/>
            <person name="Bajic V.B."/>
            <person name="Stingl U."/>
        </authorList>
    </citation>
    <scope>NUCLEOTIDE SEQUENCE [LARGE SCALE GENOMIC DNA]</scope>
    <source>
        <strain evidence="12 13">SSD-17B</strain>
    </source>
</reference>
<feature type="transmembrane region" description="Helical" evidence="11">
    <location>
        <begin position="89"/>
        <end position="113"/>
    </location>
</feature>
<dbReference type="eggNOG" id="COG1183">
    <property type="taxonomic scope" value="Bacteria"/>
</dbReference>
<evidence type="ECO:0000256" key="8">
    <source>
        <dbReference type="ARBA" id="ARBA00023136"/>
    </source>
</evidence>
<dbReference type="InterPro" id="IPR043130">
    <property type="entry name" value="CDP-OH_PTrfase_TM_dom"/>
</dbReference>
<evidence type="ECO:0000256" key="1">
    <source>
        <dbReference type="ARBA" id="ARBA00004141"/>
    </source>
</evidence>
<evidence type="ECO:0000313" key="13">
    <source>
        <dbReference type="Proteomes" id="UP000005707"/>
    </source>
</evidence>
<dbReference type="FunCoup" id="U2FL64">
    <property type="interactions" value="128"/>
</dbReference>
<evidence type="ECO:0000256" key="4">
    <source>
        <dbReference type="ARBA" id="ARBA00022679"/>
    </source>
</evidence>
<dbReference type="NCBIfam" id="TIGR00473">
    <property type="entry name" value="pssA"/>
    <property type="match status" value="1"/>
</dbReference>
<dbReference type="Gene3D" id="1.20.120.1760">
    <property type="match status" value="1"/>
</dbReference>
<dbReference type="Proteomes" id="UP000005707">
    <property type="component" value="Unassembled WGS sequence"/>
</dbReference>
<dbReference type="EC" id="2.7.8.8" evidence="12"/>
<evidence type="ECO:0000256" key="6">
    <source>
        <dbReference type="ARBA" id="ARBA00022989"/>
    </source>
</evidence>